<dbReference type="InterPro" id="IPR043128">
    <property type="entry name" value="Rev_trsase/Diguanyl_cyclase"/>
</dbReference>
<reference evidence="1" key="1">
    <citation type="submission" date="2018-05" db="EMBL/GenBank/DDBJ databases">
        <title>Draft genome of Mucuna pruriens seed.</title>
        <authorList>
            <person name="Nnadi N.E."/>
            <person name="Vos R."/>
            <person name="Hasami M.H."/>
            <person name="Devisetty U.K."/>
            <person name="Aguiy J.C."/>
        </authorList>
    </citation>
    <scope>NUCLEOTIDE SEQUENCE [LARGE SCALE GENOMIC DNA]</scope>
    <source>
        <strain evidence="1">JCA_2017</strain>
    </source>
</reference>
<organism evidence="1 2">
    <name type="scientific">Mucuna pruriens</name>
    <name type="common">Velvet bean</name>
    <name type="synonym">Dolichos pruriens</name>
    <dbReference type="NCBI Taxonomy" id="157652"/>
    <lineage>
        <taxon>Eukaryota</taxon>
        <taxon>Viridiplantae</taxon>
        <taxon>Streptophyta</taxon>
        <taxon>Embryophyta</taxon>
        <taxon>Tracheophyta</taxon>
        <taxon>Spermatophyta</taxon>
        <taxon>Magnoliopsida</taxon>
        <taxon>eudicotyledons</taxon>
        <taxon>Gunneridae</taxon>
        <taxon>Pentapetalae</taxon>
        <taxon>rosids</taxon>
        <taxon>fabids</taxon>
        <taxon>Fabales</taxon>
        <taxon>Fabaceae</taxon>
        <taxon>Papilionoideae</taxon>
        <taxon>50 kb inversion clade</taxon>
        <taxon>NPAAA clade</taxon>
        <taxon>indigoferoid/millettioid clade</taxon>
        <taxon>Phaseoleae</taxon>
        <taxon>Mucuna</taxon>
    </lineage>
</organism>
<protein>
    <submittedName>
        <fullName evidence="1">Retrovirus-related Pol polyprotein from transposon 17.6</fullName>
    </submittedName>
</protein>
<dbReference type="EMBL" id="QJKJ01003797">
    <property type="protein sequence ID" value="RDX96856.1"/>
    <property type="molecule type" value="Genomic_DNA"/>
</dbReference>
<keyword evidence="2" id="KW-1185">Reference proteome</keyword>
<sequence>MDYMKLKQATCKDHFPFPFIDQVLERLVGYMQIHIAPTDRHDTIFTYQFNTFAYTRMPFGLCNVMSHILYTLHLLEICMEVFMDDFMVYDHSFDACLESLSRVLERCIEMNLVLHFMVTEGIILGNLVSNRDIEVDKAKIDIITYPSHLASVQEVRSFLGHVGFYKRFIQNFSKIALPLSKLLQQDVEFVFDQPCIEAF</sequence>
<accession>A0A371H2D9</accession>
<proteinExistence type="predicted"/>
<dbReference type="OrthoDB" id="909916at2759"/>
<dbReference type="PANTHER" id="PTHR37984">
    <property type="entry name" value="PROTEIN CBG26694"/>
    <property type="match status" value="1"/>
</dbReference>
<dbReference type="PANTHER" id="PTHR37984:SF5">
    <property type="entry name" value="PROTEIN NYNRIN-LIKE"/>
    <property type="match status" value="1"/>
</dbReference>
<dbReference type="Gene3D" id="3.30.70.270">
    <property type="match status" value="2"/>
</dbReference>
<dbReference type="Proteomes" id="UP000257109">
    <property type="component" value="Unassembled WGS sequence"/>
</dbReference>
<evidence type="ECO:0000313" key="2">
    <source>
        <dbReference type="Proteomes" id="UP000257109"/>
    </source>
</evidence>
<dbReference type="InterPro" id="IPR050951">
    <property type="entry name" value="Retrovirus_Pol_polyprotein"/>
</dbReference>
<dbReference type="SUPFAM" id="SSF56672">
    <property type="entry name" value="DNA/RNA polymerases"/>
    <property type="match status" value="1"/>
</dbReference>
<comment type="caution">
    <text evidence="1">The sequence shown here is derived from an EMBL/GenBank/DDBJ whole genome shotgun (WGS) entry which is preliminary data.</text>
</comment>
<dbReference type="AlphaFoldDB" id="A0A371H2D9"/>
<name>A0A371H2D9_MUCPR</name>
<evidence type="ECO:0000313" key="1">
    <source>
        <dbReference type="EMBL" id="RDX96856.1"/>
    </source>
</evidence>
<feature type="non-terminal residue" evidence="1">
    <location>
        <position position="1"/>
    </location>
</feature>
<dbReference type="InterPro" id="IPR043502">
    <property type="entry name" value="DNA/RNA_pol_sf"/>
</dbReference>
<gene>
    <name evidence="1" type="primary">pol</name>
    <name evidence="1" type="ORF">CR513_20440</name>
</gene>
<dbReference type="CDD" id="cd01647">
    <property type="entry name" value="RT_LTR"/>
    <property type="match status" value="1"/>
</dbReference>